<keyword evidence="2" id="KW-1185">Reference proteome</keyword>
<reference evidence="1 2" key="1">
    <citation type="journal article" date="2021" name="BMC Biol.">
        <title>Horizontally acquired antibacterial genes associated with adaptive radiation of ladybird beetles.</title>
        <authorList>
            <person name="Li H.S."/>
            <person name="Tang X.F."/>
            <person name="Huang Y.H."/>
            <person name="Xu Z.Y."/>
            <person name="Chen M.L."/>
            <person name="Du X.Y."/>
            <person name="Qiu B.Y."/>
            <person name="Chen P.T."/>
            <person name="Zhang W."/>
            <person name="Slipinski A."/>
            <person name="Escalona H.E."/>
            <person name="Waterhouse R.M."/>
            <person name="Zwick A."/>
            <person name="Pang H."/>
        </authorList>
    </citation>
    <scope>NUCLEOTIDE SEQUENCE [LARGE SCALE GENOMIC DNA]</scope>
    <source>
        <strain evidence="1">SYSU2018</strain>
    </source>
</reference>
<dbReference type="EMBL" id="JABFTP020000062">
    <property type="protein sequence ID" value="KAL3273427.1"/>
    <property type="molecule type" value="Genomic_DNA"/>
</dbReference>
<evidence type="ECO:0000313" key="2">
    <source>
        <dbReference type="Proteomes" id="UP001516400"/>
    </source>
</evidence>
<organism evidence="1 2">
    <name type="scientific">Cryptolaemus montrouzieri</name>
    <dbReference type="NCBI Taxonomy" id="559131"/>
    <lineage>
        <taxon>Eukaryota</taxon>
        <taxon>Metazoa</taxon>
        <taxon>Ecdysozoa</taxon>
        <taxon>Arthropoda</taxon>
        <taxon>Hexapoda</taxon>
        <taxon>Insecta</taxon>
        <taxon>Pterygota</taxon>
        <taxon>Neoptera</taxon>
        <taxon>Endopterygota</taxon>
        <taxon>Coleoptera</taxon>
        <taxon>Polyphaga</taxon>
        <taxon>Cucujiformia</taxon>
        <taxon>Coccinelloidea</taxon>
        <taxon>Coccinellidae</taxon>
        <taxon>Scymninae</taxon>
        <taxon>Scymnini</taxon>
        <taxon>Cryptolaemus</taxon>
    </lineage>
</organism>
<evidence type="ECO:0000313" key="1">
    <source>
        <dbReference type="EMBL" id="KAL3273427.1"/>
    </source>
</evidence>
<name>A0ABD2N4E6_9CUCU</name>
<dbReference type="PANTHER" id="PTHR47326">
    <property type="entry name" value="TRANSPOSABLE ELEMENT TC3 TRANSPOSASE-LIKE PROTEIN"/>
    <property type="match status" value="1"/>
</dbReference>
<protein>
    <submittedName>
        <fullName evidence="1">Uncharacterized protein</fullName>
    </submittedName>
</protein>
<accession>A0ABD2N4E6</accession>
<dbReference type="AlphaFoldDB" id="A0ABD2N4E6"/>
<comment type="caution">
    <text evidence="1">The sequence shown here is derived from an EMBL/GenBank/DDBJ whole genome shotgun (WGS) entry which is preliminary data.</text>
</comment>
<proteinExistence type="predicted"/>
<sequence>MYWVFVQVHHSYSEGRLPYVRKNGGRPQADYEDMVLDEVENDAGTSVRAIEMNTGVLKSFAQRILKRHQYHPYHVCKTLLPQDYLPRMEFCRRKNVSQKSRSAIFGQNSLDGRNNLQERRVL</sequence>
<gene>
    <name evidence="1" type="ORF">HHI36_014871</name>
</gene>
<dbReference type="PANTHER" id="PTHR47326:SF1">
    <property type="entry name" value="HTH PSQ-TYPE DOMAIN-CONTAINING PROTEIN"/>
    <property type="match status" value="1"/>
</dbReference>
<dbReference type="Proteomes" id="UP001516400">
    <property type="component" value="Unassembled WGS sequence"/>
</dbReference>